<reference evidence="1 2" key="1">
    <citation type="submission" date="2024-09" db="EMBL/GenBank/DDBJ databases">
        <title>Chromosome-scale assembly of Riccia fluitans.</title>
        <authorList>
            <person name="Paukszto L."/>
            <person name="Sawicki J."/>
            <person name="Karawczyk K."/>
            <person name="Piernik-Szablinska J."/>
            <person name="Szczecinska M."/>
            <person name="Mazdziarz M."/>
        </authorList>
    </citation>
    <scope>NUCLEOTIDE SEQUENCE [LARGE SCALE GENOMIC DNA]</scope>
    <source>
        <strain evidence="1">Rf_01</strain>
        <tissue evidence="1">Aerial parts of the thallus</tissue>
    </source>
</reference>
<dbReference type="Proteomes" id="UP001605036">
    <property type="component" value="Unassembled WGS sequence"/>
</dbReference>
<keyword evidence="2" id="KW-1185">Reference proteome</keyword>
<proteinExistence type="predicted"/>
<accession>A0ABD1YTU0</accession>
<dbReference type="AlphaFoldDB" id="A0ABD1YTU0"/>
<name>A0ABD1YTU0_9MARC</name>
<sequence>MLVLLCYSSCQFSSRRIVPYFHHLQLLSMSLCGPNSAAVIRCYVVPSVYIQHEISSFNGKCGAFAAGRFQCSLFLKENCHHVLGGEGSQLGPNRKAAYLRAVVQAIIRPIRLLEHQSFLFINQIHLKTLSSVQTPNSTH</sequence>
<evidence type="ECO:0000313" key="1">
    <source>
        <dbReference type="EMBL" id="KAL2634190.1"/>
    </source>
</evidence>
<gene>
    <name evidence="1" type="ORF">R1flu_005669</name>
</gene>
<dbReference type="EMBL" id="JBHFFA010000003">
    <property type="protein sequence ID" value="KAL2634190.1"/>
    <property type="molecule type" value="Genomic_DNA"/>
</dbReference>
<protein>
    <submittedName>
        <fullName evidence="1">Uncharacterized protein</fullName>
    </submittedName>
</protein>
<comment type="caution">
    <text evidence="1">The sequence shown here is derived from an EMBL/GenBank/DDBJ whole genome shotgun (WGS) entry which is preliminary data.</text>
</comment>
<evidence type="ECO:0000313" key="2">
    <source>
        <dbReference type="Proteomes" id="UP001605036"/>
    </source>
</evidence>
<organism evidence="1 2">
    <name type="scientific">Riccia fluitans</name>
    <dbReference type="NCBI Taxonomy" id="41844"/>
    <lineage>
        <taxon>Eukaryota</taxon>
        <taxon>Viridiplantae</taxon>
        <taxon>Streptophyta</taxon>
        <taxon>Embryophyta</taxon>
        <taxon>Marchantiophyta</taxon>
        <taxon>Marchantiopsida</taxon>
        <taxon>Marchantiidae</taxon>
        <taxon>Marchantiales</taxon>
        <taxon>Ricciaceae</taxon>
        <taxon>Riccia</taxon>
    </lineage>
</organism>